<feature type="signal peptide" evidence="2">
    <location>
        <begin position="1"/>
        <end position="20"/>
    </location>
</feature>
<dbReference type="KEGG" id="fcj:RN605_13545"/>
<accession>A0AA96F2X4</accession>
<sequence length="142" mass="16666">MKKILLILFLSLSMFSFSQMDRRIGRTPNMSTGKRQEKVDPIQVPLDYLKKELNLDTFQEAAVKTFLEENLKEKEYILTLDIADSDKMDKLKTSYDKMDSQIEGLLNAKQKETFAKLKEKQKGNNDKKKKNKKENKEELENQ</sequence>
<evidence type="ECO:0000313" key="5">
    <source>
        <dbReference type="Proteomes" id="UP001304515"/>
    </source>
</evidence>
<dbReference type="EMBL" id="CP134878">
    <property type="protein sequence ID" value="WNM20300.1"/>
    <property type="molecule type" value="Genomic_DNA"/>
</dbReference>
<dbReference type="AlphaFoldDB" id="A0AA96J4T0"/>
<dbReference type="EMBL" id="CP134890">
    <property type="protein sequence ID" value="WNM21690.1"/>
    <property type="molecule type" value="Genomic_DNA"/>
</dbReference>
<organism evidence="4 5">
    <name type="scientific">Flavobacterium capsici</name>
    <dbReference type="NCBI Taxonomy" id="3075618"/>
    <lineage>
        <taxon>Bacteria</taxon>
        <taxon>Pseudomonadati</taxon>
        <taxon>Bacteroidota</taxon>
        <taxon>Flavobacteriia</taxon>
        <taxon>Flavobacteriales</taxon>
        <taxon>Flavobacteriaceae</taxon>
        <taxon>Flavobacterium</taxon>
    </lineage>
</organism>
<feature type="compositionally biased region" description="Basic and acidic residues" evidence="1">
    <location>
        <begin position="113"/>
        <end position="126"/>
    </location>
</feature>
<protein>
    <recommendedName>
        <fullName evidence="6">DUF4890 domain-containing protein</fullName>
    </recommendedName>
</protein>
<feature type="region of interest" description="Disordered" evidence="1">
    <location>
        <begin position="113"/>
        <end position="142"/>
    </location>
</feature>
<gene>
    <name evidence="4" type="ORF">RN605_13545</name>
    <name evidence="3" type="ORF">RN608_06375</name>
</gene>
<dbReference type="RefSeq" id="WP_313325610.1">
    <property type="nucleotide sequence ID" value="NZ_CP134878.1"/>
</dbReference>
<evidence type="ECO:0000313" key="3">
    <source>
        <dbReference type="EMBL" id="WNM20300.1"/>
    </source>
</evidence>
<evidence type="ECO:0008006" key="6">
    <source>
        <dbReference type="Google" id="ProtNLM"/>
    </source>
</evidence>
<reference evidence="4 5" key="1">
    <citation type="submission" date="2023-09" db="EMBL/GenBank/DDBJ databases">
        <title>Flavobacterium sp. a novel bacteria isolate from Pepper rhizosphere.</title>
        <authorList>
            <person name="Peng Y."/>
            <person name="Lee J."/>
        </authorList>
    </citation>
    <scope>NUCLEOTIDE SEQUENCE [LARGE SCALE GENOMIC DNA]</scope>
    <source>
        <strain evidence="3">PMR2A8</strain>
        <strain evidence="4 5">PMTSA4</strain>
    </source>
</reference>
<keyword evidence="2" id="KW-0732">Signal</keyword>
<accession>A0AA96J4T0</accession>
<feature type="chain" id="PRO_5044705402" description="DUF4890 domain-containing protein" evidence="2">
    <location>
        <begin position="21"/>
        <end position="142"/>
    </location>
</feature>
<evidence type="ECO:0000256" key="2">
    <source>
        <dbReference type="SAM" id="SignalP"/>
    </source>
</evidence>
<keyword evidence="5" id="KW-1185">Reference proteome</keyword>
<evidence type="ECO:0000313" key="4">
    <source>
        <dbReference type="EMBL" id="WNM21690.1"/>
    </source>
</evidence>
<proteinExistence type="predicted"/>
<dbReference type="Proteomes" id="UP001304515">
    <property type="component" value="Chromosome"/>
</dbReference>
<evidence type="ECO:0000256" key="1">
    <source>
        <dbReference type="SAM" id="MobiDB-lite"/>
    </source>
</evidence>
<name>A0AA96J4T0_9FLAO</name>